<dbReference type="GO" id="GO:0016787">
    <property type="term" value="F:hydrolase activity"/>
    <property type="evidence" value="ECO:0007669"/>
    <property type="project" value="UniProtKB-KW"/>
</dbReference>
<feature type="domain" description="Dienelactone hydrolase" evidence="2">
    <location>
        <begin position="19"/>
        <end position="237"/>
    </location>
</feature>
<reference evidence="4" key="1">
    <citation type="journal article" date="2019" name="Int. J. Syst. Evol. Microbiol.">
        <title>The Global Catalogue of Microorganisms (GCM) 10K type strain sequencing project: providing services to taxonomists for standard genome sequencing and annotation.</title>
        <authorList>
            <consortium name="The Broad Institute Genomics Platform"/>
            <consortium name="The Broad Institute Genome Sequencing Center for Infectious Disease"/>
            <person name="Wu L."/>
            <person name="Ma J."/>
        </authorList>
    </citation>
    <scope>NUCLEOTIDE SEQUENCE [LARGE SCALE GENOMIC DNA]</scope>
    <source>
        <strain evidence="4">TISTR 1514</strain>
    </source>
</reference>
<dbReference type="Pfam" id="PF01738">
    <property type="entry name" value="DLH"/>
    <property type="match status" value="1"/>
</dbReference>
<dbReference type="InterPro" id="IPR050261">
    <property type="entry name" value="FrsA_esterase"/>
</dbReference>
<proteinExistence type="inferred from homology"/>
<dbReference type="SUPFAM" id="SSF53474">
    <property type="entry name" value="alpha/beta-Hydrolases"/>
    <property type="match status" value="1"/>
</dbReference>
<evidence type="ECO:0000313" key="4">
    <source>
        <dbReference type="Proteomes" id="UP001597492"/>
    </source>
</evidence>
<dbReference type="PANTHER" id="PTHR22946:SF0">
    <property type="entry name" value="DIENELACTONE HYDROLASE DOMAIN-CONTAINING PROTEIN"/>
    <property type="match status" value="1"/>
</dbReference>
<sequence length="246" mass="26224">MTQLVRRDVDYRHAGTTMSGLLIAPAGASNLPAVVLIHDAFGLGGQMIATAERLAAIGLAVFAADVWGGRRVPAGEDEVGELLGSIRADRNDWLGRIAAAHDAARAQPEVDGAKLVNMGYCFGGSSALEHLRLHGDVIGTIAVHPGLDLLDFDWPERDARVLVLAGASDPMASAEDRARLDTALTGVGVDWELDLYGATKHGFTSEGLRGAPENPVVGFHERNAARAWRRGIDFLTELFPQLDTLD</sequence>
<dbReference type="InterPro" id="IPR002925">
    <property type="entry name" value="Dienelactn_hydro"/>
</dbReference>
<gene>
    <name evidence="3" type="ORF">ACFSW7_12820</name>
</gene>
<comment type="similarity">
    <text evidence="1">Belongs to the AB hydrolase superfamily.</text>
</comment>
<comment type="caution">
    <text evidence="3">The sequence shown here is derived from an EMBL/GenBank/DDBJ whole genome shotgun (WGS) entry which is preliminary data.</text>
</comment>
<dbReference type="Gene3D" id="3.40.50.1820">
    <property type="entry name" value="alpha/beta hydrolase"/>
    <property type="match status" value="1"/>
</dbReference>
<dbReference type="RefSeq" id="WP_019618774.1">
    <property type="nucleotide sequence ID" value="NZ_JBHUNE010000009.1"/>
</dbReference>
<name>A0ABW5V1C8_9MICO</name>
<keyword evidence="3" id="KW-0378">Hydrolase</keyword>
<dbReference type="EMBL" id="JBHUNE010000009">
    <property type="protein sequence ID" value="MFD2759260.1"/>
    <property type="molecule type" value="Genomic_DNA"/>
</dbReference>
<accession>A0ABW5V1C8</accession>
<evidence type="ECO:0000313" key="3">
    <source>
        <dbReference type="EMBL" id="MFD2759260.1"/>
    </source>
</evidence>
<dbReference type="Proteomes" id="UP001597492">
    <property type="component" value="Unassembled WGS sequence"/>
</dbReference>
<dbReference type="PANTHER" id="PTHR22946">
    <property type="entry name" value="DIENELACTONE HYDROLASE DOMAIN-CONTAINING PROTEIN-RELATED"/>
    <property type="match status" value="1"/>
</dbReference>
<evidence type="ECO:0000259" key="2">
    <source>
        <dbReference type="Pfam" id="PF01738"/>
    </source>
</evidence>
<dbReference type="InterPro" id="IPR029058">
    <property type="entry name" value="AB_hydrolase_fold"/>
</dbReference>
<dbReference type="EC" id="3.1.-.-" evidence="3"/>
<evidence type="ECO:0000256" key="1">
    <source>
        <dbReference type="ARBA" id="ARBA00008645"/>
    </source>
</evidence>
<organism evidence="3 4">
    <name type="scientific">Gulosibacter faecalis</name>
    <dbReference type="NCBI Taxonomy" id="272240"/>
    <lineage>
        <taxon>Bacteria</taxon>
        <taxon>Bacillati</taxon>
        <taxon>Actinomycetota</taxon>
        <taxon>Actinomycetes</taxon>
        <taxon>Micrococcales</taxon>
        <taxon>Microbacteriaceae</taxon>
        <taxon>Gulosibacter</taxon>
    </lineage>
</organism>
<keyword evidence="4" id="KW-1185">Reference proteome</keyword>
<protein>
    <submittedName>
        <fullName evidence="3">Dienelactone hydrolase family protein</fullName>
        <ecNumber evidence="3">3.1.-.-</ecNumber>
    </submittedName>
</protein>